<comment type="caution">
    <text evidence="1">The sequence shown here is derived from an EMBL/GenBank/DDBJ whole genome shotgun (WGS) entry which is preliminary data.</text>
</comment>
<protein>
    <submittedName>
        <fullName evidence="1">Uncharacterized protein</fullName>
    </submittedName>
</protein>
<dbReference type="Proteomes" id="UP000070457">
    <property type="component" value="Unassembled WGS sequence"/>
</dbReference>
<name>A0A136LZL9_9BACT</name>
<evidence type="ECO:0000313" key="2">
    <source>
        <dbReference type="Proteomes" id="UP000070457"/>
    </source>
</evidence>
<gene>
    <name evidence="1" type="ORF">TR69_WS6001001121</name>
</gene>
<dbReference type="EMBL" id="JYNZ01000003">
    <property type="protein sequence ID" value="KXK27095.1"/>
    <property type="molecule type" value="Genomic_DNA"/>
</dbReference>
<sequence length="204" mass="22776">MEDIRQRRLLSLALQIANAAPKIEGMSSKLVSGIDPLGYNTWMYRTGDTMRIPLYTPNVDIARAGKNWLCNFERGTSFLQMEDQLRILATVHADKQQTGEIAPQTAAVLRAFYQQTGYAPEHIANGYVVGGVENRYMGMLLGALDGDLHEFSRAKNPGELSPFYDFLQRPWDMTDRGADDELYPVITSVAAINDSISRMLGVRA</sequence>
<evidence type="ECO:0000313" key="1">
    <source>
        <dbReference type="EMBL" id="KXK27095.1"/>
    </source>
</evidence>
<organism evidence="1 2">
    <name type="scientific">candidate division WS6 bacterium OLB20</name>
    <dbReference type="NCBI Taxonomy" id="1617426"/>
    <lineage>
        <taxon>Bacteria</taxon>
        <taxon>Candidatus Dojkabacteria</taxon>
    </lineage>
</organism>
<dbReference type="STRING" id="1617426.TR69_WS6001001121"/>
<reference evidence="1 2" key="1">
    <citation type="submission" date="2015-02" db="EMBL/GenBank/DDBJ databases">
        <title>Improved understanding of the partial-nitritation anammox process through 23 genomes representing the majority of the microbial community.</title>
        <authorList>
            <person name="Speth D.R."/>
            <person name="In T Zandt M."/>
            <person name="Guerrero Cruz S."/>
            <person name="Jetten M.S."/>
            <person name="Dutilh B.E."/>
        </authorList>
    </citation>
    <scope>NUCLEOTIDE SEQUENCE [LARGE SCALE GENOMIC DNA]</scope>
    <source>
        <strain evidence="1">OLB20</strain>
    </source>
</reference>
<accession>A0A136LZL9</accession>
<dbReference type="AlphaFoldDB" id="A0A136LZL9"/>
<proteinExistence type="predicted"/>